<feature type="region of interest" description="Disordered" evidence="5">
    <location>
        <begin position="214"/>
        <end position="261"/>
    </location>
</feature>
<dbReference type="PRINTS" id="PR00455">
    <property type="entry name" value="HTHTETR"/>
</dbReference>
<sequence length="261" mass="28543">MGKEIDRRPGPGPGLRERKKRETRRRIADIATGLFITRGFDNVTVADVARTADVSVNTVFNYFKTKEDLFFDRQGELIEAAGQAFRDRRPGEGVVAVFRRRFFEGLDEGDYRTAFHEGSEVWLKTVRDSPALTARMRELGERLKDALAGVLAEETGAGPDDITPRVAAAMIYAAQGVLIEEIAARKRAGETLHEMRDDVYASAARAFGMLEHGIGDYAPRPGPADTPATTPGTDPGTGTGPGRRPGEDAQRGTRSPRSPEK</sequence>
<name>A0ABS3R776_9ACTN</name>
<dbReference type="PANTHER" id="PTHR30055">
    <property type="entry name" value="HTH-TYPE TRANSCRIPTIONAL REGULATOR RUTR"/>
    <property type="match status" value="1"/>
</dbReference>
<evidence type="ECO:0000256" key="5">
    <source>
        <dbReference type="SAM" id="MobiDB-lite"/>
    </source>
</evidence>
<keyword evidence="3" id="KW-0804">Transcription</keyword>
<keyword evidence="2 4" id="KW-0238">DNA-binding</keyword>
<dbReference type="InterPro" id="IPR050109">
    <property type="entry name" value="HTH-type_TetR-like_transc_reg"/>
</dbReference>
<keyword evidence="1" id="KW-0805">Transcription regulation</keyword>
<feature type="compositionally biased region" description="Basic and acidic residues" evidence="5">
    <location>
        <begin position="244"/>
        <end position="261"/>
    </location>
</feature>
<dbReference type="EMBL" id="JAGEOK010000023">
    <property type="protein sequence ID" value="MBO2442048.1"/>
    <property type="molecule type" value="Genomic_DNA"/>
</dbReference>
<dbReference type="PROSITE" id="PS50977">
    <property type="entry name" value="HTH_TETR_2"/>
    <property type="match status" value="1"/>
</dbReference>
<feature type="domain" description="HTH tetR-type" evidence="6">
    <location>
        <begin position="21"/>
        <end position="81"/>
    </location>
</feature>
<keyword evidence="8" id="KW-1185">Reference proteome</keyword>
<protein>
    <submittedName>
        <fullName evidence="7">TetR/AcrR family transcriptional regulator</fullName>
    </submittedName>
</protein>
<evidence type="ECO:0000256" key="1">
    <source>
        <dbReference type="ARBA" id="ARBA00023015"/>
    </source>
</evidence>
<dbReference type="Proteomes" id="UP000666915">
    <property type="component" value="Unassembled WGS sequence"/>
</dbReference>
<comment type="caution">
    <text evidence="7">The sequence shown here is derived from an EMBL/GenBank/DDBJ whole genome shotgun (WGS) entry which is preliminary data.</text>
</comment>
<dbReference type="Gene3D" id="1.10.357.10">
    <property type="entry name" value="Tetracycline Repressor, domain 2"/>
    <property type="match status" value="1"/>
</dbReference>
<gene>
    <name evidence="7" type="ORF">J4557_31445</name>
</gene>
<evidence type="ECO:0000259" key="6">
    <source>
        <dbReference type="PROSITE" id="PS50977"/>
    </source>
</evidence>
<dbReference type="InterPro" id="IPR001647">
    <property type="entry name" value="HTH_TetR"/>
</dbReference>
<dbReference type="PANTHER" id="PTHR30055:SF234">
    <property type="entry name" value="HTH-TYPE TRANSCRIPTIONAL REGULATOR BETI"/>
    <property type="match status" value="1"/>
</dbReference>
<evidence type="ECO:0000256" key="3">
    <source>
        <dbReference type="ARBA" id="ARBA00023163"/>
    </source>
</evidence>
<feature type="DNA-binding region" description="H-T-H motif" evidence="4">
    <location>
        <begin position="44"/>
        <end position="63"/>
    </location>
</feature>
<dbReference type="Pfam" id="PF00440">
    <property type="entry name" value="TetR_N"/>
    <property type="match status" value="1"/>
</dbReference>
<evidence type="ECO:0000256" key="2">
    <source>
        <dbReference type="ARBA" id="ARBA00023125"/>
    </source>
</evidence>
<dbReference type="RefSeq" id="WP_208270386.1">
    <property type="nucleotide sequence ID" value="NZ_BAAAGM010000066.1"/>
</dbReference>
<evidence type="ECO:0000313" key="8">
    <source>
        <dbReference type="Proteomes" id="UP000666915"/>
    </source>
</evidence>
<feature type="region of interest" description="Disordered" evidence="5">
    <location>
        <begin position="1"/>
        <end position="22"/>
    </location>
</feature>
<dbReference type="SUPFAM" id="SSF46689">
    <property type="entry name" value="Homeodomain-like"/>
    <property type="match status" value="1"/>
</dbReference>
<dbReference type="InterPro" id="IPR009057">
    <property type="entry name" value="Homeodomain-like_sf"/>
</dbReference>
<evidence type="ECO:0000256" key="4">
    <source>
        <dbReference type="PROSITE-ProRule" id="PRU00335"/>
    </source>
</evidence>
<evidence type="ECO:0000313" key="7">
    <source>
        <dbReference type="EMBL" id="MBO2442048.1"/>
    </source>
</evidence>
<organism evidence="7 8">
    <name type="scientific">Actinomadura nitritigenes</name>
    <dbReference type="NCBI Taxonomy" id="134602"/>
    <lineage>
        <taxon>Bacteria</taxon>
        <taxon>Bacillati</taxon>
        <taxon>Actinomycetota</taxon>
        <taxon>Actinomycetes</taxon>
        <taxon>Streptosporangiales</taxon>
        <taxon>Thermomonosporaceae</taxon>
        <taxon>Actinomadura</taxon>
    </lineage>
</organism>
<feature type="compositionally biased region" description="Low complexity" evidence="5">
    <location>
        <begin position="223"/>
        <end position="234"/>
    </location>
</feature>
<proteinExistence type="predicted"/>
<dbReference type="Gene3D" id="1.10.10.60">
    <property type="entry name" value="Homeodomain-like"/>
    <property type="match status" value="1"/>
</dbReference>
<reference evidence="7 8" key="1">
    <citation type="submission" date="2021-03" db="EMBL/GenBank/DDBJ databases">
        <authorList>
            <person name="Kanchanasin P."/>
            <person name="Saeng-In P."/>
            <person name="Phongsopitanun W."/>
            <person name="Yuki M."/>
            <person name="Kudo T."/>
            <person name="Ohkuma M."/>
            <person name="Tanasupawat S."/>
        </authorList>
    </citation>
    <scope>NUCLEOTIDE SEQUENCE [LARGE SCALE GENOMIC DNA]</scope>
    <source>
        <strain evidence="7 8">L46</strain>
    </source>
</reference>
<accession>A0ABS3R776</accession>